<dbReference type="PANTHER" id="PTHR21503">
    <property type="entry name" value="F-BOX-CONTAINING HYPOTHETICAL PROTEIN C.ELEGANS"/>
    <property type="match status" value="1"/>
</dbReference>
<dbReference type="EMBL" id="WUAV01000004">
    <property type="protein sequence ID" value="KAF1758408.1"/>
    <property type="molecule type" value="Genomic_DNA"/>
</dbReference>
<gene>
    <name evidence="2" type="ORF">GCK72_014866</name>
</gene>
<dbReference type="GeneID" id="9799442"/>
<evidence type="ECO:0000313" key="2">
    <source>
        <dbReference type="EMBL" id="KAF1758408.1"/>
    </source>
</evidence>
<dbReference type="KEGG" id="crq:GCK72_014866"/>
<dbReference type="InterPro" id="IPR001810">
    <property type="entry name" value="F-box_dom"/>
</dbReference>
<dbReference type="PANTHER" id="PTHR21503:SF31">
    <property type="entry name" value="F-BOX DOMAIN-CONTAINING PROTEIN"/>
    <property type="match status" value="1"/>
</dbReference>
<evidence type="ECO:0000259" key="1">
    <source>
        <dbReference type="Pfam" id="PF00646"/>
    </source>
</evidence>
<dbReference type="RefSeq" id="XP_003108462.2">
    <property type="nucleotide sequence ID" value="XM_003108414.2"/>
</dbReference>
<dbReference type="Proteomes" id="UP000483820">
    <property type="component" value="Chromosome IV"/>
</dbReference>
<dbReference type="Pfam" id="PF00646">
    <property type="entry name" value="F-box"/>
    <property type="match status" value="1"/>
</dbReference>
<feature type="domain" description="F-box" evidence="1">
    <location>
        <begin position="9"/>
        <end position="48"/>
    </location>
</feature>
<evidence type="ECO:0000313" key="3">
    <source>
        <dbReference type="Proteomes" id="UP000483820"/>
    </source>
</evidence>
<name>A0A6A5GSG1_CAERE</name>
<accession>A0A6A5GSG1</accession>
<sequence>MVAPSKFPFLHLPHLARNEVLRQLTPFEIIILSLCSKSANKLCKDIRKRATNGGCCGNGNRIELKFSSRNEITLRFRDPRLTTWSFYIEDSIDSRSFKVIKNLYTSSWTPSEDQVKFIIFRNERTRLDHNLRLFTTGPDDIEVIERWVLYLSDLFNASLDKLHLNSEYLGIEENKRIINAFGTEGSMTTFVLENGNVKGKEDEELIRWILENQPARRHLTLNFLPNEGFSFDFKTLKYYFWDIKIENSKWISLEQTFDINSMIIKLAGSSFTNNEFKIIMNKWKNGWNPNWSSMKIEFSETLDVENFVSENLSDNEVDPASKPLLNVFANLNLRLGGAEDTIVYNVSRPDKTVMTIRINDKIVDFILYNLRKPYAINSSKEFFQIST</sequence>
<dbReference type="CTD" id="9799442"/>
<proteinExistence type="predicted"/>
<organism evidence="2 3">
    <name type="scientific">Caenorhabditis remanei</name>
    <name type="common">Caenorhabditis vulgaris</name>
    <dbReference type="NCBI Taxonomy" id="31234"/>
    <lineage>
        <taxon>Eukaryota</taxon>
        <taxon>Metazoa</taxon>
        <taxon>Ecdysozoa</taxon>
        <taxon>Nematoda</taxon>
        <taxon>Chromadorea</taxon>
        <taxon>Rhabditida</taxon>
        <taxon>Rhabditina</taxon>
        <taxon>Rhabditomorpha</taxon>
        <taxon>Rhabditoidea</taxon>
        <taxon>Rhabditidae</taxon>
        <taxon>Peloderinae</taxon>
        <taxon>Caenorhabditis</taxon>
    </lineage>
</organism>
<comment type="caution">
    <text evidence="2">The sequence shown here is derived from an EMBL/GenBank/DDBJ whole genome shotgun (WGS) entry which is preliminary data.</text>
</comment>
<dbReference type="AlphaFoldDB" id="A0A6A5GSG1"/>
<protein>
    <recommendedName>
        <fullName evidence="1">F-box domain-containing protein</fullName>
    </recommendedName>
</protein>
<reference evidence="2 3" key="1">
    <citation type="submission" date="2019-12" db="EMBL/GenBank/DDBJ databases">
        <title>Chromosome-level assembly of the Caenorhabditis remanei genome.</title>
        <authorList>
            <person name="Teterina A.A."/>
            <person name="Willis J.H."/>
            <person name="Phillips P.C."/>
        </authorList>
    </citation>
    <scope>NUCLEOTIDE SEQUENCE [LARGE SCALE GENOMIC DNA]</scope>
    <source>
        <strain evidence="2 3">PX506</strain>
        <tissue evidence="2">Whole organism</tissue>
    </source>
</reference>